<dbReference type="InterPro" id="IPR002716">
    <property type="entry name" value="PIN_dom"/>
</dbReference>
<accession>A0A852U137</accession>
<dbReference type="SUPFAM" id="SSF88723">
    <property type="entry name" value="PIN domain-like"/>
    <property type="match status" value="1"/>
</dbReference>
<keyword evidence="3" id="KW-0378">Hydrolase</keyword>
<dbReference type="Proteomes" id="UP000589036">
    <property type="component" value="Unassembled WGS sequence"/>
</dbReference>
<dbReference type="EMBL" id="JACCCC010000001">
    <property type="protein sequence ID" value="NYE48703.1"/>
    <property type="molecule type" value="Genomic_DNA"/>
</dbReference>
<dbReference type="InterPro" id="IPR052919">
    <property type="entry name" value="TA_system_RNase"/>
</dbReference>
<dbReference type="PANTHER" id="PTHR36173">
    <property type="entry name" value="RIBONUCLEASE VAPC16-RELATED"/>
    <property type="match status" value="1"/>
</dbReference>
<evidence type="ECO:0000259" key="5">
    <source>
        <dbReference type="Pfam" id="PF01850"/>
    </source>
</evidence>
<dbReference type="GO" id="GO:0004518">
    <property type="term" value="F:nuclease activity"/>
    <property type="evidence" value="ECO:0007669"/>
    <property type="project" value="UniProtKB-KW"/>
</dbReference>
<proteinExistence type="predicted"/>
<comment type="caution">
    <text evidence="6">The sequence shown here is derived from an EMBL/GenBank/DDBJ whole genome shotgun (WGS) entry which is preliminary data.</text>
</comment>
<evidence type="ECO:0000313" key="7">
    <source>
        <dbReference type="Proteomes" id="UP000589036"/>
    </source>
</evidence>
<dbReference type="GO" id="GO:0016787">
    <property type="term" value="F:hydrolase activity"/>
    <property type="evidence" value="ECO:0007669"/>
    <property type="project" value="UniProtKB-KW"/>
</dbReference>
<evidence type="ECO:0000256" key="2">
    <source>
        <dbReference type="ARBA" id="ARBA00022723"/>
    </source>
</evidence>
<reference evidence="6 7" key="1">
    <citation type="submission" date="2020-07" db="EMBL/GenBank/DDBJ databases">
        <title>Sequencing the genomes of 1000 actinobacteria strains.</title>
        <authorList>
            <person name="Klenk H.-P."/>
        </authorList>
    </citation>
    <scope>NUCLEOTIDE SEQUENCE [LARGE SCALE GENOMIC DNA]</scope>
    <source>
        <strain evidence="6 7">CXB654</strain>
    </source>
</reference>
<protein>
    <submittedName>
        <fullName evidence="6">PIN domain nuclease of toxin-antitoxin system</fullName>
    </submittedName>
</protein>
<evidence type="ECO:0000313" key="6">
    <source>
        <dbReference type="EMBL" id="NYE48703.1"/>
    </source>
</evidence>
<keyword evidence="4" id="KW-0460">Magnesium</keyword>
<dbReference type="CDD" id="cd09872">
    <property type="entry name" value="PIN_Sll0205-like"/>
    <property type="match status" value="1"/>
</dbReference>
<dbReference type="InterPro" id="IPR029060">
    <property type="entry name" value="PIN-like_dom_sf"/>
</dbReference>
<keyword evidence="1" id="KW-0540">Nuclease</keyword>
<organism evidence="6 7">
    <name type="scientific">Spinactinospora alkalitolerans</name>
    <dbReference type="NCBI Taxonomy" id="687207"/>
    <lineage>
        <taxon>Bacteria</taxon>
        <taxon>Bacillati</taxon>
        <taxon>Actinomycetota</taxon>
        <taxon>Actinomycetes</taxon>
        <taxon>Streptosporangiales</taxon>
        <taxon>Nocardiopsidaceae</taxon>
        <taxon>Spinactinospora</taxon>
    </lineage>
</organism>
<keyword evidence="2" id="KW-0479">Metal-binding</keyword>
<name>A0A852U137_9ACTN</name>
<dbReference type="InterPro" id="IPR041705">
    <property type="entry name" value="PIN_Sll0205"/>
</dbReference>
<evidence type="ECO:0000256" key="3">
    <source>
        <dbReference type="ARBA" id="ARBA00022801"/>
    </source>
</evidence>
<dbReference type="GO" id="GO:0046872">
    <property type="term" value="F:metal ion binding"/>
    <property type="evidence" value="ECO:0007669"/>
    <property type="project" value="UniProtKB-KW"/>
</dbReference>
<dbReference type="PANTHER" id="PTHR36173:SF2">
    <property type="entry name" value="RIBONUCLEASE VAPC16"/>
    <property type="match status" value="1"/>
</dbReference>
<keyword evidence="7" id="KW-1185">Reference proteome</keyword>
<evidence type="ECO:0000256" key="4">
    <source>
        <dbReference type="ARBA" id="ARBA00022842"/>
    </source>
</evidence>
<dbReference type="Gene3D" id="3.40.50.1010">
    <property type="entry name" value="5'-nuclease"/>
    <property type="match status" value="1"/>
</dbReference>
<gene>
    <name evidence="6" type="ORF">HDA32_003823</name>
</gene>
<evidence type="ECO:0000256" key="1">
    <source>
        <dbReference type="ARBA" id="ARBA00022722"/>
    </source>
</evidence>
<dbReference type="AlphaFoldDB" id="A0A852U137"/>
<sequence>MLWWLEESPKLSASLRALLISEDEIFVSSATAWEMSIKSAQGKLSVPDDLTAALRYYGFQELPISVAHGLRAGALPRHHGDPFDRILVAQAQEEGLTLVTQDGAVQKYDVATLSG</sequence>
<dbReference type="Pfam" id="PF01850">
    <property type="entry name" value="PIN"/>
    <property type="match status" value="1"/>
</dbReference>
<feature type="domain" description="PIN" evidence="5">
    <location>
        <begin position="2"/>
        <end position="109"/>
    </location>
</feature>